<feature type="domain" description="CCHC-type" evidence="8">
    <location>
        <begin position="325"/>
        <end position="338"/>
    </location>
</feature>
<dbReference type="SUPFAM" id="SSF50630">
    <property type="entry name" value="Acid proteases"/>
    <property type="match status" value="1"/>
</dbReference>
<evidence type="ECO:0000259" key="8">
    <source>
        <dbReference type="PROSITE" id="PS50158"/>
    </source>
</evidence>
<reference evidence="11 12" key="1">
    <citation type="submission" date="2022-01" db="EMBL/GenBank/DDBJ databases">
        <title>A chromosomal length assembly of Cordylochernes scorpioides.</title>
        <authorList>
            <person name="Zeh D."/>
            <person name="Zeh J."/>
        </authorList>
    </citation>
    <scope>NUCLEOTIDE SEQUENCE [LARGE SCALE GENOMIC DNA]</scope>
    <source>
        <strain evidence="11">IN4F17</strain>
        <tissue evidence="11">Whole Body</tissue>
    </source>
</reference>
<accession>A0ABY6KTI6</accession>
<feature type="compositionally biased region" description="Polar residues" evidence="7">
    <location>
        <begin position="402"/>
        <end position="412"/>
    </location>
</feature>
<dbReference type="Gene3D" id="2.40.70.10">
    <property type="entry name" value="Acid Proteases"/>
    <property type="match status" value="1"/>
</dbReference>
<dbReference type="InterPro" id="IPR000477">
    <property type="entry name" value="RT_dom"/>
</dbReference>
<keyword evidence="3" id="KW-0540">Nuclease</keyword>
<dbReference type="Gene3D" id="4.10.60.10">
    <property type="entry name" value="Zinc finger, CCHC-type"/>
    <property type="match status" value="1"/>
</dbReference>
<dbReference type="PROSITE" id="PS50158">
    <property type="entry name" value="ZF_CCHC"/>
    <property type="match status" value="1"/>
</dbReference>
<dbReference type="InterPro" id="IPR050951">
    <property type="entry name" value="Retrovirus_Pol_polyprotein"/>
</dbReference>
<feature type="domain" description="Reverse transcriptase" evidence="9">
    <location>
        <begin position="751"/>
        <end position="930"/>
    </location>
</feature>
<evidence type="ECO:0000256" key="2">
    <source>
        <dbReference type="ARBA" id="ARBA00022695"/>
    </source>
</evidence>
<dbReference type="Gene3D" id="3.10.10.10">
    <property type="entry name" value="HIV Type 1 Reverse Transcriptase, subunit A, domain 1"/>
    <property type="match status" value="1"/>
</dbReference>
<dbReference type="InterPro" id="IPR036397">
    <property type="entry name" value="RNaseH_sf"/>
</dbReference>
<evidence type="ECO:0000256" key="7">
    <source>
        <dbReference type="SAM" id="MobiDB-lite"/>
    </source>
</evidence>
<dbReference type="InterPro" id="IPR043502">
    <property type="entry name" value="DNA/RNA_pol_sf"/>
</dbReference>
<protein>
    <recommendedName>
        <fullName evidence="13">Endonuclease</fullName>
    </recommendedName>
</protein>
<dbReference type="InterPro" id="IPR041577">
    <property type="entry name" value="RT_RNaseH_2"/>
</dbReference>
<dbReference type="InterPro" id="IPR001878">
    <property type="entry name" value="Znf_CCHC"/>
</dbReference>
<evidence type="ECO:0000256" key="3">
    <source>
        <dbReference type="ARBA" id="ARBA00022722"/>
    </source>
</evidence>
<dbReference type="SUPFAM" id="SSF53098">
    <property type="entry name" value="Ribonuclease H-like"/>
    <property type="match status" value="1"/>
</dbReference>
<evidence type="ECO:0000256" key="1">
    <source>
        <dbReference type="ARBA" id="ARBA00022679"/>
    </source>
</evidence>
<feature type="region of interest" description="Disordered" evidence="7">
    <location>
        <begin position="369"/>
        <end position="426"/>
    </location>
</feature>
<dbReference type="Proteomes" id="UP001235939">
    <property type="component" value="Chromosome 09"/>
</dbReference>
<dbReference type="InterPro" id="IPR021109">
    <property type="entry name" value="Peptidase_aspartic_dom_sf"/>
</dbReference>
<dbReference type="Pfam" id="PF00665">
    <property type="entry name" value="rve"/>
    <property type="match status" value="1"/>
</dbReference>
<dbReference type="CDD" id="cd01647">
    <property type="entry name" value="RT_LTR"/>
    <property type="match status" value="1"/>
</dbReference>
<evidence type="ECO:0008006" key="13">
    <source>
        <dbReference type="Google" id="ProtNLM"/>
    </source>
</evidence>
<dbReference type="EMBL" id="CP092871">
    <property type="protein sequence ID" value="UYV72147.1"/>
    <property type="molecule type" value="Genomic_DNA"/>
</dbReference>
<dbReference type="SUPFAM" id="SSF56672">
    <property type="entry name" value="DNA/RNA polymerases"/>
    <property type="match status" value="1"/>
</dbReference>
<dbReference type="Pfam" id="PF17919">
    <property type="entry name" value="RT_RNaseH_2"/>
    <property type="match status" value="1"/>
</dbReference>
<dbReference type="InterPro" id="IPR001584">
    <property type="entry name" value="Integrase_cat-core"/>
</dbReference>
<proteinExistence type="predicted"/>
<dbReference type="PANTHER" id="PTHR37984:SF5">
    <property type="entry name" value="PROTEIN NYNRIN-LIKE"/>
    <property type="match status" value="1"/>
</dbReference>
<keyword evidence="4" id="KW-0255">Endonuclease</keyword>
<feature type="domain" description="Integrase catalytic" evidence="10">
    <location>
        <begin position="1095"/>
        <end position="1254"/>
    </location>
</feature>
<dbReference type="SMART" id="SM00343">
    <property type="entry name" value="ZnF_C2HC"/>
    <property type="match status" value="1"/>
</dbReference>
<dbReference type="InterPro" id="IPR012337">
    <property type="entry name" value="RNaseH-like_sf"/>
</dbReference>
<keyword evidence="6" id="KW-0863">Zinc-finger</keyword>
<dbReference type="Pfam" id="PF00078">
    <property type="entry name" value="RVT_1"/>
    <property type="match status" value="1"/>
</dbReference>
<dbReference type="CDD" id="cd00303">
    <property type="entry name" value="retropepsin_like"/>
    <property type="match status" value="1"/>
</dbReference>
<dbReference type="Pfam" id="PF13650">
    <property type="entry name" value="Asp_protease_2"/>
    <property type="match status" value="1"/>
</dbReference>
<evidence type="ECO:0000256" key="5">
    <source>
        <dbReference type="ARBA" id="ARBA00023268"/>
    </source>
</evidence>
<evidence type="ECO:0000259" key="10">
    <source>
        <dbReference type="PROSITE" id="PS50994"/>
    </source>
</evidence>
<evidence type="ECO:0000259" key="9">
    <source>
        <dbReference type="PROSITE" id="PS50878"/>
    </source>
</evidence>
<keyword evidence="5" id="KW-0511">Multifunctional enzyme</keyword>
<dbReference type="InterPro" id="IPR043128">
    <property type="entry name" value="Rev_trsase/Diguanyl_cyclase"/>
</dbReference>
<keyword evidence="4" id="KW-0378">Hydrolase</keyword>
<evidence type="ECO:0000256" key="6">
    <source>
        <dbReference type="PROSITE-ProRule" id="PRU00047"/>
    </source>
</evidence>
<organism evidence="11 12">
    <name type="scientific">Cordylochernes scorpioides</name>
    <dbReference type="NCBI Taxonomy" id="51811"/>
    <lineage>
        <taxon>Eukaryota</taxon>
        <taxon>Metazoa</taxon>
        <taxon>Ecdysozoa</taxon>
        <taxon>Arthropoda</taxon>
        <taxon>Chelicerata</taxon>
        <taxon>Arachnida</taxon>
        <taxon>Pseudoscorpiones</taxon>
        <taxon>Cheliferoidea</taxon>
        <taxon>Chernetidae</taxon>
        <taxon>Cordylochernes</taxon>
    </lineage>
</organism>
<keyword evidence="6" id="KW-0862">Zinc</keyword>
<dbReference type="PANTHER" id="PTHR37984">
    <property type="entry name" value="PROTEIN CBG26694"/>
    <property type="match status" value="1"/>
</dbReference>
<name>A0ABY6KTI6_9ARAC</name>
<dbReference type="Gene3D" id="3.30.70.270">
    <property type="match status" value="2"/>
</dbReference>
<evidence type="ECO:0000313" key="11">
    <source>
        <dbReference type="EMBL" id="UYV72147.1"/>
    </source>
</evidence>
<keyword evidence="6" id="KW-0479">Metal-binding</keyword>
<feature type="compositionally biased region" description="Basic and acidic residues" evidence="7">
    <location>
        <begin position="378"/>
        <end position="390"/>
    </location>
</feature>
<dbReference type="PROSITE" id="PS50878">
    <property type="entry name" value="RT_POL"/>
    <property type="match status" value="1"/>
</dbReference>
<dbReference type="Gene3D" id="3.30.420.10">
    <property type="entry name" value="Ribonuclease H-like superfamily/Ribonuclease H"/>
    <property type="match status" value="1"/>
</dbReference>
<evidence type="ECO:0000256" key="4">
    <source>
        <dbReference type="ARBA" id="ARBA00022759"/>
    </source>
</evidence>
<dbReference type="InterPro" id="IPR005162">
    <property type="entry name" value="Retrotrans_gag_dom"/>
</dbReference>
<dbReference type="PROSITE" id="PS50994">
    <property type="entry name" value="INTEGRASE"/>
    <property type="match status" value="1"/>
</dbReference>
<evidence type="ECO:0000313" key="12">
    <source>
        <dbReference type="Proteomes" id="UP001235939"/>
    </source>
</evidence>
<dbReference type="Gene3D" id="3.10.20.370">
    <property type="match status" value="1"/>
</dbReference>
<keyword evidence="2" id="KW-0548">Nucleotidyltransferase</keyword>
<keyword evidence="1" id="KW-0808">Transferase</keyword>
<gene>
    <name evidence="11" type="ORF">LAZ67_9001960</name>
</gene>
<keyword evidence="12" id="KW-1185">Reference proteome</keyword>
<dbReference type="Pfam" id="PF03732">
    <property type="entry name" value="Retrotrans_gag"/>
    <property type="match status" value="1"/>
</dbReference>
<sequence length="1368" mass="156958">MPEIALHVNIYDAKRSLMVRSRRLQSLPPLDIGMSEVEEKPRVQATTFTCLQHPRSPPNFSGKATEFAHLWLKDFNRVALYNGWDETMCLANVVFFLEGTAKYWFDNIEDDLTSWAIFKEKFSEMFGDKEDYSRKIESALKVRAQKPDESIEFYIQEVLNLCRQLNPNMSEEDRVGHLMKGVSDDIYRILLTIEVATTVDFTNHCRWIEKLNKKRISSVRFERIPSVATIKNEEAGYTLKDLIREIVKEELRLIPNEQANSISSKSLEEKVLQRAEQSLSPIEKAPVVYSRKAFQNFRRDKQEMGEATKRRKTDQFRMEDNIPICFYCNRPGHVAKHCWERRRNYQEREPSIIQDSYYSRRRPGPIYMSDFITPQLDDFERSNSPRRDLPRSSSPYPERGRSTTGRYQSRSPPFSPQKGTGKLGNTTCKGGKVGRCFKPPQTRADLDENYICININGRHVEALIDMGASYSVISANFRESLKVVMIKNTNITLKVANNRFVSPLGECLLRVGINEFQRTAEFLVLPSCSHDVILGWDFLESSSAIIDCGQSEISFSEMPNEDPSVARLYLASDDIIPPKSIKRGSRKLLLEKELFIPSSYVTIWHGRVTNFSKNQIPIPSGMCLAQFIKIQPQEICPIVEANENYVSKGVESTYKMSSIENLTNIDNAERPVGMENISSCISPELPPSHKIELLELLERFSELFNPITKSPSELITMHKIATGDARPLKRRPYRVSPSERNVIHEEVDRMMEIRVVQPSKSPWASPVVLVRKRDRSVRFCMDYRGLDKVTKKDVYPLPRVDDALDCLKGAKIYSTMDLKSGYWQISVDESDREKTAFITPDGLFEFKVMPFGLCNAPATFERMMDGLLKGLRWTICLCYLDDVVVFADNFSDHLARIEAVLNCFKKVGLRLNPSKCSFGASKIKILGHQVDQNGIRPDDEKIKAITEFPAPNNLQQVRSFLGLSSYYRRFIRNYADIARPLNALLSKGTKFEWNTAQEGAFRKLKIALTSKLVLGHFDDDAPTELHTDARRYGIGAMLAQKQGSDEKVIVYASRTLLRAEQNYSTTERECLAIIWAIGKFRPYLFVCHFRVPIPPPDSPFQKVGIDLLRRFPISQGKKKWIVVCTDYLTKYAVTQSLGSGEALEIAKFLLEEMILKHGAPREIAMDRGRNFQSKLLQELTNKCGIKKKTTTAYHPLTNSLTERLNRTIADMLLMYMDLDQKNWDEMLPFITFAYNTAGQKSTGFTPFFLIHGREAETTLDTIFPYSSSSEGEEFIQNLGTRAEEARQIARHHIFKAQETNKTNYDARHTGKIYEPGDLVWIFISIQRKISDVTYEVKAVSEQGRRQKKRDTVHILRIPIKTGRFVECR</sequence>